<evidence type="ECO:0000313" key="2">
    <source>
        <dbReference type="EMBL" id="KTB40635.1"/>
    </source>
</evidence>
<sequence length="112" mass="12470">MSTGKLSKFLVYAPDNTKEGTHELRCQVRERHLAAVQPVIKSGVMKVGGMMVDPLSDPEAPQKQAKGSLIIYEAESMEQVRAMVESDIYYTSGVWDREKLVICPFLPATPFP</sequence>
<dbReference type="InterPro" id="IPR005545">
    <property type="entry name" value="YCII"/>
</dbReference>
<protein>
    <recommendedName>
        <fullName evidence="1">YCII-related domain-containing protein</fullName>
    </recommendedName>
</protein>
<dbReference type="PANTHER" id="PTHR33606:SF3">
    <property type="entry name" value="PROTEIN YCII"/>
    <property type="match status" value="1"/>
</dbReference>
<dbReference type="AlphaFoldDB" id="A0A0W0FWD6"/>
<proteinExistence type="predicted"/>
<accession>A0A0W0FWD6</accession>
<dbReference type="PANTHER" id="PTHR33606">
    <property type="entry name" value="PROTEIN YCII"/>
    <property type="match status" value="1"/>
</dbReference>
<evidence type="ECO:0000313" key="3">
    <source>
        <dbReference type="Proteomes" id="UP000054988"/>
    </source>
</evidence>
<dbReference type="InterPro" id="IPR051807">
    <property type="entry name" value="Sec-metab_biosynth-assoc"/>
</dbReference>
<dbReference type="Gene3D" id="3.30.70.1060">
    <property type="entry name" value="Dimeric alpha+beta barrel"/>
    <property type="match status" value="1"/>
</dbReference>
<dbReference type="eggNOG" id="ENOG502S8X0">
    <property type="taxonomic scope" value="Eukaryota"/>
</dbReference>
<comment type="caution">
    <text evidence="2">The sequence shown here is derived from an EMBL/GenBank/DDBJ whole genome shotgun (WGS) entry which is preliminary data.</text>
</comment>
<evidence type="ECO:0000259" key="1">
    <source>
        <dbReference type="Pfam" id="PF03795"/>
    </source>
</evidence>
<dbReference type="Pfam" id="PF03795">
    <property type="entry name" value="YCII"/>
    <property type="match status" value="1"/>
</dbReference>
<gene>
    <name evidence="2" type="ORF">WG66_6796</name>
</gene>
<feature type="domain" description="YCII-related" evidence="1">
    <location>
        <begin position="10"/>
        <end position="97"/>
    </location>
</feature>
<dbReference type="SUPFAM" id="SSF54909">
    <property type="entry name" value="Dimeric alpha+beta barrel"/>
    <property type="match status" value="1"/>
</dbReference>
<name>A0A0W0FWD6_MONRR</name>
<organism evidence="2 3">
    <name type="scientific">Moniliophthora roreri</name>
    <name type="common">Frosty pod rot fungus</name>
    <name type="synonym">Monilia roreri</name>
    <dbReference type="NCBI Taxonomy" id="221103"/>
    <lineage>
        <taxon>Eukaryota</taxon>
        <taxon>Fungi</taxon>
        <taxon>Dikarya</taxon>
        <taxon>Basidiomycota</taxon>
        <taxon>Agaricomycotina</taxon>
        <taxon>Agaricomycetes</taxon>
        <taxon>Agaricomycetidae</taxon>
        <taxon>Agaricales</taxon>
        <taxon>Marasmiineae</taxon>
        <taxon>Marasmiaceae</taxon>
        <taxon>Moniliophthora</taxon>
    </lineage>
</organism>
<dbReference type="Proteomes" id="UP000054988">
    <property type="component" value="Unassembled WGS sequence"/>
</dbReference>
<reference evidence="2 3" key="1">
    <citation type="submission" date="2015-12" db="EMBL/GenBank/DDBJ databases">
        <title>Draft genome sequence of Moniliophthora roreri, the causal agent of frosty pod rot of cacao.</title>
        <authorList>
            <person name="Aime M.C."/>
            <person name="Diaz-Valderrama J.R."/>
            <person name="Kijpornyongpan T."/>
            <person name="Phillips-Mora W."/>
        </authorList>
    </citation>
    <scope>NUCLEOTIDE SEQUENCE [LARGE SCALE GENOMIC DNA]</scope>
    <source>
        <strain evidence="2 3">MCA 2952</strain>
    </source>
</reference>
<dbReference type="EMBL" id="LATX01001565">
    <property type="protein sequence ID" value="KTB40635.1"/>
    <property type="molecule type" value="Genomic_DNA"/>
</dbReference>
<dbReference type="InterPro" id="IPR011008">
    <property type="entry name" value="Dimeric_a/b-barrel"/>
</dbReference>